<comment type="caution">
    <text evidence="1">The sequence shown here is derived from an EMBL/GenBank/DDBJ whole genome shotgun (WGS) entry which is preliminary data.</text>
</comment>
<gene>
    <name evidence="1" type="ORF">LCGC14_1948050</name>
</gene>
<dbReference type="AlphaFoldDB" id="A0A0F9HWK8"/>
<organism evidence="1">
    <name type="scientific">marine sediment metagenome</name>
    <dbReference type="NCBI Taxonomy" id="412755"/>
    <lineage>
        <taxon>unclassified sequences</taxon>
        <taxon>metagenomes</taxon>
        <taxon>ecological metagenomes</taxon>
    </lineage>
</organism>
<evidence type="ECO:0000313" key="1">
    <source>
        <dbReference type="EMBL" id="KKL86105.1"/>
    </source>
</evidence>
<proteinExistence type="predicted"/>
<name>A0A0F9HWK8_9ZZZZ</name>
<sequence>GNSYWISSCLILSRVEASTKPGVIQYSQKLAMVLSGENVVSIYRMLGLKSL</sequence>
<accession>A0A0F9HWK8</accession>
<feature type="non-terminal residue" evidence="1">
    <location>
        <position position="1"/>
    </location>
</feature>
<reference evidence="1" key="1">
    <citation type="journal article" date="2015" name="Nature">
        <title>Complex archaea that bridge the gap between prokaryotes and eukaryotes.</title>
        <authorList>
            <person name="Spang A."/>
            <person name="Saw J.H."/>
            <person name="Jorgensen S.L."/>
            <person name="Zaremba-Niedzwiedzka K."/>
            <person name="Martijn J."/>
            <person name="Lind A.E."/>
            <person name="van Eijk R."/>
            <person name="Schleper C."/>
            <person name="Guy L."/>
            <person name="Ettema T.J."/>
        </authorList>
    </citation>
    <scope>NUCLEOTIDE SEQUENCE</scope>
</reference>
<protein>
    <submittedName>
        <fullName evidence="1">Uncharacterized protein</fullName>
    </submittedName>
</protein>
<dbReference type="EMBL" id="LAZR01021213">
    <property type="protein sequence ID" value="KKL86105.1"/>
    <property type="molecule type" value="Genomic_DNA"/>
</dbReference>